<gene>
    <name evidence="2" type="ORF">rCG_60873</name>
</gene>
<proteinExistence type="predicted"/>
<evidence type="ECO:0000256" key="1">
    <source>
        <dbReference type="SAM" id="MobiDB-lite"/>
    </source>
</evidence>
<feature type="region of interest" description="Disordered" evidence="1">
    <location>
        <begin position="1"/>
        <end position="30"/>
    </location>
</feature>
<dbReference type="EMBL" id="CH473988">
    <property type="protein sequence ID" value="EDL96961.1"/>
    <property type="molecule type" value="Genomic_DNA"/>
</dbReference>
<organism evidence="2 3">
    <name type="scientific">Rattus norvegicus</name>
    <name type="common">Rat</name>
    <dbReference type="NCBI Taxonomy" id="10116"/>
    <lineage>
        <taxon>Eukaryota</taxon>
        <taxon>Metazoa</taxon>
        <taxon>Chordata</taxon>
        <taxon>Craniata</taxon>
        <taxon>Vertebrata</taxon>
        <taxon>Euteleostomi</taxon>
        <taxon>Mammalia</taxon>
        <taxon>Eutheria</taxon>
        <taxon>Euarchontoglires</taxon>
        <taxon>Glires</taxon>
        <taxon>Rodentia</taxon>
        <taxon>Myomorpha</taxon>
        <taxon>Muroidea</taxon>
        <taxon>Muridae</taxon>
        <taxon>Murinae</taxon>
        <taxon>Rattus</taxon>
    </lineage>
</organism>
<dbReference type="AlphaFoldDB" id="A6JJU5"/>
<accession>A6JJU5</accession>
<evidence type="ECO:0000313" key="3">
    <source>
        <dbReference type="Proteomes" id="UP000234681"/>
    </source>
</evidence>
<dbReference type="Proteomes" id="UP000234681">
    <property type="component" value="Chromosome 20"/>
</dbReference>
<protein>
    <submittedName>
        <fullName evidence="2">RCG60873</fullName>
    </submittedName>
</protein>
<evidence type="ECO:0000313" key="2">
    <source>
        <dbReference type="EMBL" id="EDL96961.1"/>
    </source>
</evidence>
<reference evidence="3" key="1">
    <citation type="submission" date="2005-09" db="EMBL/GenBank/DDBJ databases">
        <authorList>
            <person name="Mural R.J."/>
            <person name="Li P.W."/>
            <person name="Adams M.D."/>
            <person name="Amanatides P.G."/>
            <person name="Baden-Tillson H."/>
            <person name="Barnstead M."/>
            <person name="Chin S.H."/>
            <person name="Dew I."/>
            <person name="Evans C.A."/>
            <person name="Ferriera S."/>
            <person name="Flanigan M."/>
            <person name="Fosler C."/>
            <person name="Glodek A."/>
            <person name="Gu Z."/>
            <person name="Holt R.A."/>
            <person name="Jennings D."/>
            <person name="Kraft C.L."/>
            <person name="Lu F."/>
            <person name="Nguyen T."/>
            <person name="Nusskern D.R."/>
            <person name="Pfannkoch C.M."/>
            <person name="Sitter C."/>
            <person name="Sutton G.G."/>
            <person name="Venter J.C."/>
            <person name="Wang Z."/>
            <person name="Woodage T."/>
            <person name="Zheng X.H."/>
            <person name="Zhong F."/>
        </authorList>
    </citation>
    <scope>NUCLEOTIDE SEQUENCE [LARGE SCALE GENOMIC DNA]</scope>
    <source>
        <strain>BN</strain>
        <strain evidence="3">Sprague-Dawley</strain>
    </source>
</reference>
<name>A6JJU5_RAT</name>
<sequence length="49" mass="5077">MPCLPQAPSGQPFQPLPSEEVGHSSSGQGLCSLGERVLGQAVLRQGLTM</sequence>